<protein>
    <recommendedName>
        <fullName evidence="3">Transketolase-like pyrimidine-binding domain-containing protein</fullName>
    </recommendedName>
</protein>
<feature type="non-terminal residue" evidence="4">
    <location>
        <position position="1"/>
    </location>
</feature>
<dbReference type="EMBL" id="UINC01038845">
    <property type="protein sequence ID" value="SVB36443.1"/>
    <property type="molecule type" value="Genomic_DNA"/>
</dbReference>
<reference evidence="4" key="1">
    <citation type="submission" date="2018-05" db="EMBL/GenBank/DDBJ databases">
        <authorList>
            <person name="Lanie J.A."/>
            <person name="Ng W.-L."/>
            <person name="Kazmierczak K.M."/>
            <person name="Andrzejewski T.M."/>
            <person name="Davidsen T.M."/>
            <person name="Wayne K.J."/>
            <person name="Tettelin H."/>
            <person name="Glass J.I."/>
            <person name="Rusch D."/>
            <person name="Podicherti R."/>
            <person name="Tsui H.-C.T."/>
            <person name="Winkler M.E."/>
        </authorList>
    </citation>
    <scope>NUCLEOTIDE SEQUENCE</scope>
</reference>
<keyword evidence="2" id="KW-0786">Thiamine pyrophosphate</keyword>
<dbReference type="PANTHER" id="PTHR43257:SF2">
    <property type="entry name" value="PYRUVATE DEHYDROGENASE E1 COMPONENT SUBUNIT BETA"/>
    <property type="match status" value="1"/>
</dbReference>
<evidence type="ECO:0000256" key="1">
    <source>
        <dbReference type="ARBA" id="ARBA00023002"/>
    </source>
</evidence>
<name>A0A382DFS0_9ZZZZ</name>
<evidence type="ECO:0000259" key="3">
    <source>
        <dbReference type="SMART" id="SM00861"/>
    </source>
</evidence>
<evidence type="ECO:0000256" key="2">
    <source>
        <dbReference type="ARBA" id="ARBA00023052"/>
    </source>
</evidence>
<dbReference type="InterPro" id="IPR029061">
    <property type="entry name" value="THDP-binding"/>
</dbReference>
<sequence length="211" mass="23477">MKVDKRDLRVSRLISEAINIEMELDEKILLFGEDVGKLGGVFASTTGLQKKFGDKRVRDMPISEMAFTGMGVGLSMMGYRPIIEIMFVDFIGVCFEQIIHSMSKIPFMSGGKVKIPMVIKTAAGCIGSAAQHSQCLWGTFAHFPGMYVVTPSNPYDYKGLLAASIQSDNPTIFIEHKSHMHKRVSNFILDQDVPEERYITEIGKAKIVKHG</sequence>
<dbReference type="PANTHER" id="PTHR43257">
    <property type="entry name" value="PYRUVATE DEHYDROGENASE E1 COMPONENT BETA SUBUNIT"/>
    <property type="match status" value="1"/>
</dbReference>
<dbReference type="CDD" id="cd07036">
    <property type="entry name" value="TPP_PYR_E1-PDHc-beta_like"/>
    <property type="match status" value="1"/>
</dbReference>
<proteinExistence type="predicted"/>
<gene>
    <name evidence="4" type="ORF">METZ01_LOCUS189297</name>
</gene>
<dbReference type="Gene3D" id="3.40.50.970">
    <property type="match status" value="1"/>
</dbReference>
<evidence type="ECO:0000313" key="4">
    <source>
        <dbReference type="EMBL" id="SVB36443.1"/>
    </source>
</evidence>
<dbReference type="SMART" id="SM00861">
    <property type="entry name" value="Transket_pyr"/>
    <property type="match status" value="1"/>
</dbReference>
<dbReference type="GO" id="GO:0016491">
    <property type="term" value="F:oxidoreductase activity"/>
    <property type="evidence" value="ECO:0007669"/>
    <property type="project" value="UniProtKB-KW"/>
</dbReference>
<feature type="non-terminal residue" evidence="4">
    <location>
        <position position="211"/>
    </location>
</feature>
<accession>A0A382DFS0</accession>
<dbReference type="InterPro" id="IPR005475">
    <property type="entry name" value="Transketolase-like_Pyr-bd"/>
</dbReference>
<feature type="domain" description="Transketolase-like pyrimidine-binding" evidence="3">
    <location>
        <begin position="8"/>
        <end position="181"/>
    </location>
</feature>
<keyword evidence="1" id="KW-0560">Oxidoreductase</keyword>
<organism evidence="4">
    <name type="scientific">marine metagenome</name>
    <dbReference type="NCBI Taxonomy" id="408172"/>
    <lineage>
        <taxon>unclassified sequences</taxon>
        <taxon>metagenomes</taxon>
        <taxon>ecological metagenomes</taxon>
    </lineage>
</organism>
<dbReference type="Pfam" id="PF02779">
    <property type="entry name" value="Transket_pyr"/>
    <property type="match status" value="1"/>
</dbReference>
<dbReference type="SUPFAM" id="SSF52518">
    <property type="entry name" value="Thiamin diphosphate-binding fold (THDP-binding)"/>
    <property type="match status" value="1"/>
</dbReference>
<dbReference type="FunFam" id="3.40.50.970:FF:000001">
    <property type="entry name" value="Pyruvate dehydrogenase E1 beta subunit"/>
    <property type="match status" value="1"/>
</dbReference>
<dbReference type="AlphaFoldDB" id="A0A382DFS0"/>